<protein>
    <submittedName>
        <fullName evidence="6">ARAD1D02024p</fullName>
    </submittedName>
</protein>
<evidence type="ECO:0000256" key="2">
    <source>
        <dbReference type="ARBA" id="ARBA00022692"/>
    </source>
</evidence>
<gene>
    <name evidence="6" type="ORF">GNLVRS02_ARAD1D02024g</name>
</gene>
<dbReference type="InterPro" id="IPR013714">
    <property type="entry name" value="Golgi_TVP15"/>
</dbReference>
<sequence>MDLSGMDLTNVFRLVNLAVAVLAILGGVSQFFPVSFQSTIIAVYVILFGLAIGLLEFQVPPLTAKYASFMFSFIGRGVFYIFIGTIILHDHVLRIIDGSIIGLVGVLYVVLEFIPSVERPENMRQDNDGLGYENATETI</sequence>
<keyword evidence="4 5" id="KW-0472">Membrane</keyword>
<dbReference type="PANTHER" id="PTHR28128:SF1">
    <property type="entry name" value="GOLGI APPARATUS MEMBRANE PROTEIN TVP15"/>
    <property type="match status" value="1"/>
</dbReference>
<organism evidence="6">
    <name type="scientific">Blastobotrys adeninivorans</name>
    <name type="common">Yeast</name>
    <name type="synonym">Arxula adeninivorans</name>
    <dbReference type="NCBI Taxonomy" id="409370"/>
    <lineage>
        <taxon>Eukaryota</taxon>
        <taxon>Fungi</taxon>
        <taxon>Dikarya</taxon>
        <taxon>Ascomycota</taxon>
        <taxon>Saccharomycotina</taxon>
        <taxon>Dipodascomycetes</taxon>
        <taxon>Dipodascales</taxon>
        <taxon>Trichomonascaceae</taxon>
        <taxon>Blastobotrys</taxon>
    </lineage>
</organism>
<reference evidence="6" key="2">
    <citation type="submission" date="2014-06" db="EMBL/GenBank/DDBJ databases">
        <title>The complete genome of Blastobotrys (Arxula) adeninivorans LS3 - a yeast of biotechnological interest.</title>
        <authorList>
            <person name="Kunze G."/>
            <person name="Gaillardin C."/>
            <person name="Czernicka M."/>
            <person name="Durrens P."/>
            <person name="Martin T."/>
            <person name="Boer E."/>
            <person name="Gabaldon T."/>
            <person name="Cruz J."/>
            <person name="Talla E."/>
            <person name="Marck C."/>
            <person name="Goffeau A."/>
            <person name="Barbe V."/>
            <person name="Baret P."/>
            <person name="Baronian K."/>
            <person name="Beier S."/>
            <person name="Bleykasten C."/>
            <person name="Bode R."/>
            <person name="Casaregola S."/>
            <person name="Despons L."/>
            <person name="Fairhead C."/>
            <person name="Giersberg M."/>
            <person name="Gierski P."/>
            <person name="Hahnel U."/>
            <person name="Hartmann A."/>
            <person name="Jankowska D."/>
            <person name="Jubin C."/>
            <person name="Jung P."/>
            <person name="Lafontaine I."/>
            <person name="Leh-Louis V."/>
            <person name="Lemaire M."/>
            <person name="Marcet-Houben M."/>
            <person name="Mascher M."/>
            <person name="Morel G."/>
            <person name="Richard G.-F."/>
            <person name="Riechen J."/>
            <person name="Sacerdot C."/>
            <person name="Sarkar A."/>
            <person name="Savel G."/>
            <person name="Schacherer J."/>
            <person name="Sherman D."/>
            <person name="Straub M.-L."/>
            <person name="Stein N."/>
            <person name="Thierry A."/>
            <person name="Trautwein-Schult A."/>
            <person name="Westhof E."/>
            <person name="Worch S."/>
            <person name="Dujon B."/>
            <person name="Souciet J.-L."/>
            <person name="Wincker P."/>
            <person name="Scholz U."/>
            <person name="Neuveglise N."/>
        </authorList>
    </citation>
    <scope>NUCLEOTIDE SEQUENCE</scope>
    <source>
        <strain evidence="6">LS3</strain>
    </source>
</reference>
<evidence type="ECO:0000256" key="1">
    <source>
        <dbReference type="ARBA" id="ARBA00004141"/>
    </source>
</evidence>
<dbReference type="AlphaFoldDB" id="A0A060T7B7"/>
<evidence type="ECO:0000256" key="3">
    <source>
        <dbReference type="ARBA" id="ARBA00022989"/>
    </source>
</evidence>
<keyword evidence="3 5" id="KW-1133">Transmembrane helix</keyword>
<accession>A0A060T7B7</accession>
<reference evidence="6" key="1">
    <citation type="submission" date="2014-02" db="EMBL/GenBank/DDBJ databases">
        <authorList>
            <person name="Genoscope - CEA"/>
        </authorList>
    </citation>
    <scope>NUCLEOTIDE SEQUENCE</scope>
    <source>
        <strain evidence="6">LS3</strain>
    </source>
</reference>
<proteinExistence type="predicted"/>
<dbReference type="PANTHER" id="PTHR28128">
    <property type="entry name" value="GOLGI APPARATUS MEMBRANE PROTEIN TVP15"/>
    <property type="match status" value="1"/>
</dbReference>
<dbReference type="GO" id="GO:0016192">
    <property type="term" value="P:vesicle-mediated transport"/>
    <property type="evidence" value="ECO:0007669"/>
    <property type="project" value="TreeGrafter"/>
</dbReference>
<comment type="subcellular location">
    <subcellularLocation>
        <location evidence="1">Membrane</location>
        <topology evidence="1">Multi-pass membrane protein</topology>
    </subcellularLocation>
</comment>
<evidence type="ECO:0000256" key="5">
    <source>
        <dbReference type="SAM" id="Phobius"/>
    </source>
</evidence>
<dbReference type="GO" id="GO:0000139">
    <property type="term" value="C:Golgi membrane"/>
    <property type="evidence" value="ECO:0007669"/>
    <property type="project" value="TreeGrafter"/>
</dbReference>
<dbReference type="EMBL" id="HG937694">
    <property type="protein sequence ID" value="CDP37025.1"/>
    <property type="molecule type" value="Genomic_DNA"/>
</dbReference>
<dbReference type="PhylomeDB" id="A0A060T7B7"/>
<name>A0A060T7B7_BLAAD</name>
<keyword evidence="2 5" id="KW-0812">Transmembrane</keyword>
<evidence type="ECO:0000313" key="6">
    <source>
        <dbReference type="EMBL" id="CDP37025.1"/>
    </source>
</evidence>
<dbReference type="Pfam" id="PF08507">
    <property type="entry name" value="COPI_assoc"/>
    <property type="match status" value="1"/>
</dbReference>
<feature type="transmembrane region" description="Helical" evidence="5">
    <location>
        <begin position="95"/>
        <end position="114"/>
    </location>
</feature>
<feature type="transmembrane region" description="Helical" evidence="5">
    <location>
        <begin position="69"/>
        <end position="89"/>
    </location>
</feature>
<feature type="transmembrane region" description="Helical" evidence="5">
    <location>
        <begin position="38"/>
        <end position="57"/>
    </location>
</feature>
<feature type="transmembrane region" description="Helical" evidence="5">
    <location>
        <begin position="12"/>
        <end position="32"/>
    </location>
</feature>
<evidence type="ECO:0000256" key="4">
    <source>
        <dbReference type="ARBA" id="ARBA00023136"/>
    </source>
</evidence>